<feature type="domain" description="Retrotransposon Copia-like N-terminal" evidence="1">
    <location>
        <begin position="3"/>
        <end position="47"/>
    </location>
</feature>
<evidence type="ECO:0000313" key="2">
    <source>
        <dbReference type="EMBL" id="KAK4274045.1"/>
    </source>
</evidence>
<dbReference type="PANTHER" id="PTHR37610">
    <property type="entry name" value="CCHC-TYPE DOMAIN-CONTAINING PROTEIN"/>
    <property type="match status" value="1"/>
</dbReference>
<dbReference type="EMBL" id="JAWXYG010000004">
    <property type="protein sequence ID" value="KAK4274045.1"/>
    <property type="molecule type" value="Genomic_DNA"/>
</dbReference>
<comment type="caution">
    <text evidence="2">The sequence shown here is derived from an EMBL/GenBank/DDBJ whole genome shotgun (WGS) entry which is preliminary data.</text>
</comment>
<dbReference type="Pfam" id="PF14244">
    <property type="entry name" value="Retrotran_gag_3"/>
    <property type="match status" value="1"/>
</dbReference>
<proteinExistence type="predicted"/>
<evidence type="ECO:0000313" key="3">
    <source>
        <dbReference type="Proteomes" id="UP001293593"/>
    </source>
</evidence>
<reference evidence="2" key="1">
    <citation type="submission" date="2023-10" db="EMBL/GenBank/DDBJ databases">
        <title>Chromosome-level genome of the transformable northern wattle, Acacia crassicarpa.</title>
        <authorList>
            <person name="Massaro I."/>
            <person name="Sinha N.R."/>
            <person name="Poethig S."/>
            <person name="Leichty A.R."/>
        </authorList>
    </citation>
    <scope>NUCLEOTIDE SEQUENCE</scope>
    <source>
        <strain evidence="2">Acra3RX</strain>
        <tissue evidence="2">Leaf</tissue>
    </source>
</reference>
<evidence type="ECO:0000259" key="1">
    <source>
        <dbReference type="Pfam" id="PF14244"/>
    </source>
</evidence>
<dbReference type="InterPro" id="IPR029472">
    <property type="entry name" value="Copia-like_N"/>
</dbReference>
<name>A0AAE1MRQ5_9FABA</name>
<dbReference type="PANTHER" id="PTHR37610:SF75">
    <property type="entry name" value="RETROTRANSPOSON COPIA-LIKE N-TERMINAL DOMAIN-CONTAINING PROTEIN"/>
    <property type="match status" value="1"/>
</dbReference>
<accession>A0AAE1MRQ5</accession>
<keyword evidence="3" id="KW-1185">Reference proteome</keyword>
<protein>
    <recommendedName>
        <fullName evidence="1">Retrotransposon Copia-like N-terminal domain-containing protein</fullName>
    </recommendedName>
</protein>
<dbReference type="AlphaFoldDB" id="A0AAE1MRQ5"/>
<sequence length="113" mass="13135">MLHSSDNQLVSEKLNLYNYHDWARAILLAISGRGKQKFLTGEIKQPSDKNSSAWVQWDTDNSLVCSWLINAMSPQIKRSFMYIPTAKDIWDAVRDSYVDAKDLSQLFNLRRRI</sequence>
<dbReference type="Proteomes" id="UP001293593">
    <property type="component" value="Unassembled WGS sequence"/>
</dbReference>
<organism evidence="2 3">
    <name type="scientific">Acacia crassicarpa</name>
    <name type="common">northern wattle</name>
    <dbReference type="NCBI Taxonomy" id="499986"/>
    <lineage>
        <taxon>Eukaryota</taxon>
        <taxon>Viridiplantae</taxon>
        <taxon>Streptophyta</taxon>
        <taxon>Embryophyta</taxon>
        <taxon>Tracheophyta</taxon>
        <taxon>Spermatophyta</taxon>
        <taxon>Magnoliopsida</taxon>
        <taxon>eudicotyledons</taxon>
        <taxon>Gunneridae</taxon>
        <taxon>Pentapetalae</taxon>
        <taxon>rosids</taxon>
        <taxon>fabids</taxon>
        <taxon>Fabales</taxon>
        <taxon>Fabaceae</taxon>
        <taxon>Caesalpinioideae</taxon>
        <taxon>mimosoid clade</taxon>
        <taxon>Acacieae</taxon>
        <taxon>Acacia</taxon>
    </lineage>
</organism>
<gene>
    <name evidence="2" type="ORF">QN277_017337</name>
</gene>